<reference evidence="2" key="1">
    <citation type="submission" date="2021-03" db="EMBL/GenBank/DDBJ databases">
        <authorList>
            <person name="Wang G."/>
        </authorList>
    </citation>
    <scope>NUCLEOTIDE SEQUENCE</scope>
    <source>
        <strain evidence="2">KCTC 12899</strain>
    </source>
</reference>
<feature type="transmembrane region" description="Helical" evidence="1">
    <location>
        <begin position="39"/>
        <end position="55"/>
    </location>
</feature>
<dbReference type="Gene3D" id="1.10.472.150">
    <property type="entry name" value="Glucose-regulated metallo-peptidase M90, N-terminal domain"/>
    <property type="match status" value="1"/>
</dbReference>
<keyword evidence="3" id="KW-1185">Reference proteome</keyword>
<proteinExistence type="predicted"/>
<dbReference type="AlphaFoldDB" id="A0A8J7U430"/>
<feature type="transmembrane region" description="Helical" evidence="1">
    <location>
        <begin position="16"/>
        <end position="33"/>
    </location>
</feature>
<dbReference type="SUPFAM" id="SSF55486">
    <property type="entry name" value="Metalloproteases ('zincins'), catalytic domain"/>
    <property type="match status" value="1"/>
</dbReference>
<dbReference type="GO" id="GO:0008237">
    <property type="term" value="F:metallopeptidase activity"/>
    <property type="evidence" value="ECO:0007669"/>
    <property type="project" value="InterPro"/>
</dbReference>
<dbReference type="EMBL" id="JAFREP010000021">
    <property type="protein sequence ID" value="MBO1321063.1"/>
    <property type="molecule type" value="Genomic_DNA"/>
</dbReference>
<dbReference type="Proteomes" id="UP000664417">
    <property type="component" value="Unassembled WGS sequence"/>
</dbReference>
<dbReference type="GO" id="GO:0004177">
    <property type="term" value="F:aminopeptidase activity"/>
    <property type="evidence" value="ECO:0007669"/>
    <property type="project" value="TreeGrafter"/>
</dbReference>
<evidence type="ECO:0000256" key="1">
    <source>
        <dbReference type="SAM" id="Phobius"/>
    </source>
</evidence>
<accession>A0A8J7U430</accession>
<keyword evidence="1" id="KW-1133">Transmembrane helix</keyword>
<dbReference type="InterPro" id="IPR004027">
    <property type="entry name" value="SEC_C_motif"/>
</dbReference>
<name>A0A8J7U430_9BACT</name>
<keyword evidence="1" id="KW-0472">Membrane</keyword>
<dbReference type="InterPro" id="IPR010384">
    <property type="entry name" value="MtfA_fam"/>
</dbReference>
<dbReference type="SUPFAM" id="SSF103642">
    <property type="entry name" value="Sec-C motif"/>
    <property type="match status" value="1"/>
</dbReference>
<organism evidence="2 3">
    <name type="scientific">Acanthopleuribacter pedis</name>
    <dbReference type="NCBI Taxonomy" id="442870"/>
    <lineage>
        <taxon>Bacteria</taxon>
        <taxon>Pseudomonadati</taxon>
        <taxon>Acidobacteriota</taxon>
        <taxon>Holophagae</taxon>
        <taxon>Acanthopleuribacterales</taxon>
        <taxon>Acanthopleuribacteraceae</taxon>
        <taxon>Acanthopleuribacter</taxon>
    </lineage>
</organism>
<dbReference type="RefSeq" id="WP_207861082.1">
    <property type="nucleotide sequence ID" value="NZ_JAFREP010000021.1"/>
</dbReference>
<dbReference type="Pfam" id="PF02810">
    <property type="entry name" value="SEC-C"/>
    <property type="match status" value="1"/>
</dbReference>
<dbReference type="PANTHER" id="PTHR30164">
    <property type="entry name" value="MTFA PEPTIDASE"/>
    <property type="match status" value="1"/>
</dbReference>
<protein>
    <submittedName>
        <fullName evidence="2">Zinc-dependent peptidase</fullName>
    </submittedName>
</protein>
<keyword evidence="1" id="KW-0812">Transmembrane</keyword>
<dbReference type="Gene3D" id="3.40.390.10">
    <property type="entry name" value="Collagenase (Catalytic Domain)"/>
    <property type="match status" value="1"/>
</dbReference>
<dbReference type="CDD" id="cd20169">
    <property type="entry name" value="Peptidase_M90_mtfA"/>
    <property type="match status" value="1"/>
</dbReference>
<gene>
    <name evidence="2" type="ORF">J3U88_21470</name>
</gene>
<dbReference type="Pfam" id="PF06167">
    <property type="entry name" value="Peptidase_M90"/>
    <property type="match status" value="1"/>
</dbReference>
<sequence length="337" mass="37711">MLVDAHVLAKNRTQSLKIAGALALPLLFLAAFFTQQPGVAATLAIIAVVLGVVAFRRFTARTRRRFALLQQPLPTEDIGLLEEQVAYYNCLEPADQKRFQQLVQVFLAETPITGIDVEVTPLHRILVAASAVIPIMGLPHWEYAYLSEVLLYPAHFNADYESGDGEDNRILGLVHGSLSNGVVILSAPALISGFANPHDRRNVGIHEFAHMVDKRDGSIDGVAAALPRDLIAPWRNLMREKMAEDQKGRGAIDPYAHTNEQEFLAVTTEYFFENPERLAREHPRVYAKLSTLYGQDPATLLTEEYRFLRRKPLGRNDPCPCGSRRKYKRCCLPKKKA</sequence>
<comment type="caution">
    <text evidence="2">The sequence shown here is derived from an EMBL/GenBank/DDBJ whole genome shotgun (WGS) entry which is preliminary data.</text>
</comment>
<evidence type="ECO:0000313" key="3">
    <source>
        <dbReference type="Proteomes" id="UP000664417"/>
    </source>
</evidence>
<dbReference type="InterPro" id="IPR024079">
    <property type="entry name" value="MetalloPept_cat_dom_sf"/>
</dbReference>
<dbReference type="PANTHER" id="PTHR30164:SF2">
    <property type="entry name" value="PROTEIN MTFA"/>
    <property type="match status" value="1"/>
</dbReference>
<dbReference type="InterPro" id="IPR042252">
    <property type="entry name" value="MtfA_N"/>
</dbReference>
<dbReference type="GO" id="GO:0005829">
    <property type="term" value="C:cytosol"/>
    <property type="evidence" value="ECO:0007669"/>
    <property type="project" value="TreeGrafter"/>
</dbReference>
<evidence type="ECO:0000313" key="2">
    <source>
        <dbReference type="EMBL" id="MBO1321063.1"/>
    </source>
</evidence>